<dbReference type="AlphaFoldDB" id="A0A645ACV6"/>
<comment type="caution">
    <text evidence="1">The sequence shown here is derived from an EMBL/GenBank/DDBJ whole genome shotgun (WGS) entry which is preliminary data.</text>
</comment>
<evidence type="ECO:0000313" key="1">
    <source>
        <dbReference type="EMBL" id="MPM50990.1"/>
    </source>
</evidence>
<accession>A0A645ACV6</accession>
<protein>
    <submittedName>
        <fullName evidence="1">Uncharacterized protein</fullName>
    </submittedName>
</protein>
<reference evidence="1" key="1">
    <citation type="submission" date="2019-08" db="EMBL/GenBank/DDBJ databases">
        <authorList>
            <person name="Kucharzyk K."/>
            <person name="Murdoch R.W."/>
            <person name="Higgins S."/>
            <person name="Loffler F."/>
        </authorList>
    </citation>
    <scope>NUCLEOTIDE SEQUENCE</scope>
</reference>
<dbReference type="EMBL" id="VSSQ01013212">
    <property type="protein sequence ID" value="MPM50990.1"/>
    <property type="molecule type" value="Genomic_DNA"/>
</dbReference>
<gene>
    <name evidence="1" type="ORF">SDC9_97736</name>
</gene>
<organism evidence="1">
    <name type="scientific">bioreactor metagenome</name>
    <dbReference type="NCBI Taxonomy" id="1076179"/>
    <lineage>
        <taxon>unclassified sequences</taxon>
        <taxon>metagenomes</taxon>
        <taxon>ecological metagenomes</taxon>
    </lineage>
</organism>
<proteinExistence type="predicted"/>
<name>A0A645ACV6_9ZZZZ</name>
<sequence length="93" mass="11161">MSTLLSHVYNLLINNNLTMHELFSESRGLAQESSWYKIQEIHVNLKKDGYAYEYYHIKTRGLLLWCQARRRNDRTRALRKRRQAREFTGQADS</sequence>